<dbReference type="PANTHER" id="PTHR44137:SF57">
    <property type="entry name" value="CHAPERONE DNAJ-DOMAIN PROTEIN"/>
    <property type="match status" value="1"/>
</dbReference>
<dbReference type="Pfam" id="PF00226">
    <property type="entry name" value="DnaJ"/>
    <property type="match status" value="1"/>
</dbReference>
<feature type="domain" description="J" evidence="2">
    <location>
        <begin position="3"/>
        <end position="40"/>
    </location>
</feature>
<dbReference type="InterPro" id="IPR036869">
    <property type="entry name" value="J_dom_sf"/>
</dbReference>
<keyword evidence="1" id="KW-1133">Transmembrane helix</keyword>
<evidence type="ECO:0000259" key="2">
    <source>
        <dbReference type="Pfam" id="PF00226"/>
    </source>
</evidence>
<dbReference type="Gene3D" id="1.10.287.110">
    <property type="entry name" value="DnaJ domain"/>
    <property type="match status" value="1"/>
</dbReference>
<name>A0ABR2MHK4_9ASPA</name>
<reference evidence="3 4" key="1">
    <citation type="journal article" date="2022" name="Nat. Plants">
        <title>Genomes of leafy and leafless Platanthera orchids illuminate the evolution of mycoheterotrophy.</title>
        <authorList>
            <person name="Li M.H."/>
            <person name="Liu K.W."/>
            <person name="Li Z."/>
            <person name="Lu H.C."/>
            <person name="Ye Q.L."/>
            <person name="Zhang D."/>
            <person name="Wang J.Y."/>
            <person name="Li Y.F."/>
            <person name="Zhong Z.M."/>
            <person name="Liu X."/>
            <person name="Yu X."/>
            <person name="Liu D.K."/>
            <person name="Tu X.D."/>
            <person name="Liu B."/>
            <person name="Hao Y."/>
            <person name="Liao X.Y."/>
            <person name="Jiang Y.T."/>
            <person name="Sun W.H."/>
            <person name="Chen J."/>
            <person name="Chen Y.Q."/>
            <person name="Ai Y."/>
            <person name="Zhai J.W."/>
            <person name="Wu S.S."/>
            <person name="Zhou Z."/>
            <person name="Hsiao Y.Y."/>
            <person name="Wu W.L."/>
            <person name="Chen Y.Y."/>
            <person name="Lin Y.F."/>
            <person name="Hsu J.L."/>
            <person name="Li C.Y."/>
            <person name="Wang Z.W."/>
            <person name="Zhao X."/>
            <person name="Zhong W.Y."/>
            <person name="Ma X.K."/>
            <person name="Ma L."/>
            <person name="Huang J."/>
            <person name="Chen G.Z."/>
            <person name="Huang M.Z."/>
            <person name="Huang L."/>
            <person name="Peng D.H."/>
            <person name="Luo Y.B."/>
            <person name="Zou S.Q."/>
            <person name="Chen S.P."/>
            <person name="Lan S."/>
            <person name="Tsai W.C."/>
            <person name="Van de Peer Y."/>
            <person name="Liu Z.J."/>
        </authorList>
    </citation>
    <scope>NUCLEOTIDE SEQUENCE [LARGE SCALE GENOMIC DNA]</scope>
    <source>
        <strain evidence="3">Lor288</strain>
    </source>
</reference>
<keyword evidence="1" id="KW-0812">Transmembrane</keyword>
<protein>
    <recommendedName>
        <fullName evidence="2">J domain-containing protein</fullName>
    </recommendedName>
</protein>
<dbReference type="PANTHER" id="PTHR44137">
    <property type="entry name" value="BNAC03G44070D PROTEIN"/>
    <property type="match status" value="1"/>
</dbReference>
<keyword evidence="4" id="KW-1185">Reference proteome</keyword>
<evidence type="ECO:0000256" key="1">
    <source>
        <dbReference type="SAM" id="Phobius"/>
    </source>
</evidence>
<comment type="caution">
    <text evidence="3">The sequence shown here is derived from an EMBL/GenBank/DDBJ whole genome shotgun (WGS) entry which is preliminary data.</text>
</comment>
<proteinExistence type="predicted"/>
<accession>A0ABR2MHK4</accession>
<dbReference type="CDD" id="cd06257">
    <property type="entry name" value="DnaJ"/>
    <property type="match status" value="1"/>
</dbReference>
<evidence type="ECO:0000313" key="3">
    <source>
        <dbReference type="EMBL" id="KAK8963476.1"/>
    </source>
</evidence>
<dbReference type="Proteomes" id="UP001412067">
    <property type="component" value="Unassembled WGS sequence"/>
</dbReference>
<feature type="transmembrane region" description="Helical" evidence="1">
    <location>
        <begin position="56"/>
        <end position="73"/>
    </location>
</feature>
<sequence>MTAYESTIKKQFRQLALLLHPDKNKFVGAEGTFQEIKNEYMLCMCASNSCIFDRALLIYCGVPVWCVMANVFYSV</sequence>
<keyword evidence="1" id="KW-0472">Membrane</keyword>
<organism evidence="3 4">
    <name type="scientific">Platanthera guangdongensis</name>
    <dbReference type="NCBI Taxonomy" id="2320717"/>
    <lineage>
        <taxon>Eukaryota</taxon>
        <taxon>Viridiplantae</taxon>
        <taxon>Streptophyta</taxon>
        <taxon>Embryophyta</taxon>
        <taxon>Tracheophyta</taxon>
        <taxon>Spermatophyta</taxon>
        <taxon>Magnoliopsida</taxon>
        <taxon>Liliopsida</taxon>
        <taxon>Asparagales</taxon>
        <taxon>Orchidaceae</taxon>
        <taxon>Orchidoideae</taxon>
        <taxon>Orchideae</taxon>
        <taxon>Orchidinae</taxon>
        <taxon>Platanthera</taxon>
    </lineage>
</organism>
<gene>
    <name evidence="3" type="ORF">KSP40_PGU000347</name>
</gene>
<evidence type="ECO:0000313" key="4">
    <source>
        <dbReference type="Proteomes" id="UP001412067"/>
    </source>
</evidence>
<dbReference type="SUPFAM" id="SSF46565">
    <property type="entry name" value="Chaperone J-domain"/>
    <property type="match status" value="1"/>
</dbReference>
<dbReference type="InterPro" id="IPR001623">
    <property type="entry name" value="DnaJ_domain"/>
</dbReference>
<dbReference type="EMBL" id="JBBWWR010000007">
    <property type="protein sequence ID" value="KAK8963476.1"/>
    <property type="molecule type" value="Genomic_DNA"/>
</dbReference>